<protein>
    <recommendedName>
        <fullName evidence="8">D-lyxose ketol-isomerase</fullName>
        <ecNumber evidence="8">5.3.1.15</ecNumber>
    </recommendedName>
</protein>
<dbReference type="RefSeq" id="WP_152871071.1">
    <property type="nucleotide sequence ID" value="NZ_WBSL01000003.1"/>
</dbReference>
<organism evidence="9 10">
    <name type="scientific">Deinococcus terrestris</name>
    <dbReference type="NCBI Taxonomy" id="2651870"/>
    <lineage>
        <taxon>Bacteria</taxon>
        <taxon>Thermotogati</taxon>
        <taxon>Deinococcota</taxon>
        <taxon>Deinococci</taxon>
        <taxon>Deinococcales</taxon>
        <taxon>Deinococcaceae</taxon>
        <taxon>Deinococcus</taxon>
    </lineage>
</organism>
<evidence type="ECO:0000313" key="10">
    <source>
        <dbReference type="Proteomes" id="UP000484842"/>
    </source>
</evidence>
<comment type="caution">
    <text evidence="9">The sequence shown here is derived from an EMBL/GenBank/DDBJ whole genome shotgun (WGS) entry which is preliminary data.</text>
</comment>
<dbReference type="EMBL" id="WBSL01000003">
    <property type="protein sequence ID" value="MPY66723.1"/>
    <property type="molecule type" value="Genomic_DNA"/>
</dbReference>
<dbReference type="GO" id="GO:0047828">
    <property type="term" value="F:D-lyxose ketol-isomerase activity"/>
    <property type="evidence" value="ECO:0007669"/>
    <property type="project" value="UniProtKB-EC"/>
</dbReference>
<evidence type="ECO:0000256" key="5">
    <source>
        <dbReference type="ARBA" id="ARBA00023277"/>
    </source>
</evidence>
<dbReference type="CDD" id="cd20309">
    <property type="entry name" value="cupin_EcSI"/>
    <property type="match status" value="1"/>
</dbReference>
<dbReference type="Proteomes" id="UP000484842">
    <property type="component" value="Unassembled WGS sequence"/>
</dbReference>
<comment type="cofactor">
    <cofactor evidence="1">
        <name>Mn(2+)</name>
        <dbReference type="ChEBI" id="CHEBI:29035"/>
    </cofactor>
</comment>
<comment type="catalytic activity">
    <reaction evidence="6">
        <text>D-lyxose = D-xylulose</text>
        <dbReference type="Rhea" id="RHEA:14201"/>
        <dbReference type="ChEBI" id="CHEBI:16789"/>
        <dbReference type="ChEBI" id="CHEBI:17140"/>
        <dbReference type="EC" id="5.3.1.15"/>
    </reaction>
</comment>
<evidence type="ECO:0000256" key="6">
    <source>
        <dbReference type="ARBA" id="ARBA00044907"/>
    </source>
</evidence>
<dbReference type="InterPro" id="IPR010864">
    <property type="entry name" value="D-lyxose_isomer"/>
</dbReference>
<proteinExistence type="inferred from homology"/>
<sequence length="227" mass="24636">MLRSEVNAAQRRALALLRELRFAAPPWVTWGPGDWAAQPEVAAYCRARQMGWDVTDFGSGDFARRGLLLICTRNGRPGVPGDVPYAEKLLLVGEGQETPLHTHHHKTEDIIHRGGGVLVMELALVGPQGEVRDVPVPVTTDGRLRHVPPLAPLALHPGESITLRPGTYHRFYARPGGGPVLAGEVSAVNDDLHDNVFLEAVGRFPPVEPEEAALYPLWSEVGGVDGH</sequence>
<keyword evidence="5" id="KW-0119">Carbohydrate metabolism</keyword>
<name>A0A7X1NW20_9DEIO</name>
<dbReference type="InterPro" id="IPR014710">
    <property type="entry name" value="RmlC-like_jellyroll"/>
</dbReference>
<evidence type="ECO:0000256" key="2">
    <source>
        <dbReference type="ARBA" id="ARBA00022723"/>
    </source>
</evidence>
<dbReference type="EC" id="5.3.1.15" evidence="8"/>
<dbReference type="InterPro" id="IPR047581">
    <property type="entry name" value="EcSI_cupin"/>
</dbReference>
<dbReference type="AlphaFoldDB" id="A0A7X1NW20"/>
<evidence type="ECO:0000256" key="7">
    <source>
        <dbReference type="ARBA" id="ARBA00044951"/>
    </source>
</evidence>
<dbReference type="Pfam" id="PF07385">
    <property type="entry name" value="Lyx_isomer"/>
    <property type="match status" value="1"/>
</dbReference>
<gene>
    <name evidence="9" type="ORF">F8S09_08470</name>
</gene>
<keyword evidence="10" id="KW-1185">Reference proteome</keyword>
<evidence type="ECO:0000256" key="4">
    <source>
        <dbReference type="ARBA" id="ARBA00023235"/>
    </source>
</evidence>
<keyword evidence="3" id="KW-0464">Manganese</keyword>
<dbReference type="Gene3D" id="2.60.120.10">
    <property type="entry name" value="Jelly Rolls"/>
    <property type="match status" value="1"/>
</dbReference>
<keyword evidence="2" id="KW-0479">Metal-binding</keyword>
<comment type="similarity">
    <text evidence="7">Belongs to the D-lyxose ketol-isomerase family.</text>
</comment>
<evidence type="ECO:0000313" key="9">
    <source>
        <dbReference type="EMBL" id="MPY66723.1"/>
    </source>
</evidence>
<dbReference type="GO" id="GO:0046872">
    <property type="term" value="F:metal ion binding"/>
    <property type="evidence" value="ECO:0007669"/>
    <property type="project" value="UniProtKB-KW"/>
</dbReference>
<keyword evidence="4 9" id="KW-0413">Isomerase</keyword>
<reference evidence="9 10" key="1">
    <citation type="submission" date="2019-10" db="EMBL/GenBank/DDBJ databases">
        <title>Deinococcus sp. isolated from soil.</title>
        <authorList>
            <person name="Li Y."/>
            <person name="Wang J."/>
        </authorList>
    </citation>
    <scope>NUCLEOTIDE SEQUENCE [LARGE SCALE GENOMIC DNA]</scope>
    <source>
        <strain evidence="9 10">SDU3-2</strain>
    </source>
</reference>
<dbReference type="InterPro" id="IPR011051">
    <property type="entry name" value="RmlC_Cupin_sf"/>
</dbReference>
<evidence type="ECO:0000256" key="3">
    <source>
        <dbReference type="ARBA" id="ARBA00023211"/>
    </source>
</evidence>
<dbReference type="SUPFAM" id="SSF51182">
    <property type="entry name" value="RmlC-like cupins"/>
    <property type="match status" value="1"/>
</dbReference>
<accession>A0A7X1NW20</accession>
<evidence type="ECO:0000256" key="8">
    <source>
        <dbReference type="ARBA" id="ARBA00044972"/>
    </source>
</evidence>
<evidence type="ECO:0000256" key="1">
    <source>
        <dbReference type="ARBA" id="ARBA00001936"/>
    </source>
</evidence>